<dbReference type="RefSeq" id="WP_102636627.1">
    <property type="nucleotide sequence ID" value="NZ_CADIJZ010000054.1"/>
</dbReference>
<reference evidence="2 3" key="1">
    <citation type="submission" date="2018-01" db="EMBL/GenBank/DDBJ databases">
        <title>Whole genome analyses suggest that Burkholderia sensu lato contains two further novel genera in the rhizoxinica-symbiotica group Mycetohabitans gen. nov., and Trinickia gen. nov.: implications for the evolution of diazotrophy and nodulation in the Burkholderiaceae.</title>
        <authorList>
            <person name="Estrada-de los Santos P."/>
            <person name="Palmer M."/>
            <person name="Chavez-Ramirez B."/>
            <person name="Beukes C."/>
            <person name="Steenkamp E.T."/>
            <person name="Hirsch A.M."/>
            <person name="Manyaka P."/>
            <person name="Maluk M."/>
            <person name="Lafos M."/>
            <person name="Crook M."/>
            <person name="Gross E."/>
            <person name="Simon M.F."/>
            <person name="Bueno dos Reis Junior F."/>
            <person name="Poole P.S."/>
            <person name="Venter S.N."/>
            <person name="James E.K."/>
        </authorList>
    </citation>
    <scope>NUCLEOTIDE SEQUENCE [LARGE SCALE GENOMIC DNA]</scope>
    <source>
        <strain evidence="2 3">WSM 3937</strain>
    </source>
</reference>
<keyword evidence="3" id="KW-1185">Reference proteome</keyword>
<organism evidence="1 4">
    <name type="scientific">Paraburkholderia rhynchosiae</name>
    <dbReference type="NCBI Taxonomy" id="487049"/>
    <lineage>
        <taxon>Bacteria</taxon>
        <taxon>Pseudomonadati</taxon>
        <taxon>Pseudomonadota</taxon>
        <taxon>Betaproteobacteria</taxon>
        <taxon>Burkholderiales</taxon>
        <taxon>Burkholderiaceae</taxon>
        <taxon>Paraburkholderia</taxon>
    </lineage>
</organism>
<dbReference type="Proteomes" id="UP000494205">
    <property type="component" value="Unassembled WGS sequence"/>
</dbReference>
<gene>
    <name evidence="2" type="ORF">C0Z16_35435</name>
    <name evidence="1" type="ORF">LMG27174_06914</name>
</gene>
<evidence type="ECO:0000313" key="1">
    <source>
        <dbReference type="EMBL" id="CAB3742811.1"/>
    </source>
</evidence>
<dbReference type="Pfam" id="PF06099">
    <property type="entry name" value="Phenol_hyd_sub"/>
    <property type="match status" value="1"/>
</dbReference>
<dbReference type="PIRSF" id="PIRSF000039">
    <property type="entry name" value="Phenol_monooxy_K"/>
    <property type="match status" value="1"/>
</dbReference>
<reference evidence="1 4" key="2">
    <citation type="submission" date="2020-04" db="EMBL/GenBank/DDBJ databases">
        <authorList>
            <person name="De Canck E."/>
        </authorList>
    </citation>
    <scope>NUCLEOTIDE SEQUENCE [LARGE SCALE GENOMIC DNA]</scope>
    <source>
        <strain evidence="1 4">LMG 27174</strain>
    </source>
</reference>
<dbReference type="InterPro" id="IPR010353">
    <property type="entry name" value="DmpK"/>
</dbReference>
<dbReference type="EMBL" id="PNXY01000060">
    <property type="protein sequence ID" value="PMS19309.1"/>
    <property type="molecule type" value="Genomic_DNA"/>
</dbReference>
<evidence type="ECO:0000313" key="2">
    <source>
        <dbReference type="EMBL" id="PMS19309.1"/>
    </source>
</evidence>
<proteinExistence type="predicted"/>
<sequence>MQDPRPLFDRTERFVRITAQRNDGYVEFDFSVGDADLAVELIMSRTMFDRFCQVNAVRTLTQTDEQIDLTRERWRFEG</sequence>
<dbReference type="EMBL" id="CADIJZ010000054">
    <property type="protein sequence ID" value="CAB3742811.1"/>
    <property type="molecule type" value="Genomic_DNA"/>
</dbReference>
<name>A0A2N7VQ70_9BURK</name>
<accession>A0A2N7VQ70</accession>
<dbReference type="OrthoDB" id="8564678at2"/>
<dbReference type="Proteomes" id="UP000235659">
    <property type="component" value="Unassembled WGS sequence"/>
</dbReference>
<protein>
    <submittedName>
        <fullName evidence="2">Phenol hydroxylase</fullName>
    </submittedName>
</protein>
<dbReference type="AlphaFoldDB" id="A0A2N7VQ70"/>
<evidence type="ECO:0000313" key="3">
    <source>
        <dbReference type="Proteomes" id="UP000235659"/>
    </source>
</evidence>
<evidence type="ECO:0000313" key="4">
    <source>
        <dbReference type="Proteomes" id="UP000494205"/>
    </source>
</evidence>